<gene>
    <name evidence="4" type="ORF">F0L74_13625</name>
</gene>
<comment type="caution">
    <text evidence="4">The sequence shown here is derived from an EMBL/GenBank/DDBJ whole genome shotgun (WGS) entry which is preliminary data.</text>
</comment>
<sequence>MLLSVAFGAHAYAQVKTPADTSQEGMIRKQEKPVDTRADLSKQYDFGDMLNDILRPKRKADSTRKRSAITVVPNIAANPTIGFQIGIKAVAGKVLGNVPHTYMSTAATSASITTKGILYFYFLHNIFTPGNKWNLQGSIVASKSVTPDFGLGIGQASNKSPEDYILTNPERKPYVWHSEYYKFFEKVYKEIGHNLFLGAGVEFEMRRHLNNPKYDSILTPFEIYNERYGFPQDHYVASGFLFNVQYTTRDNPNRAYKGVYIDGGFRVNQTWVGSSKNSLQFTYDFRKYFSLSARTPEHVIAFWSWGSGVVAGAVPYLELPGTTRDPSFRSGRGYTGGYFKSTQFFYSETEYRFPITRNKLFSGVTFVNIESANDKSGTRLFEVWQPAAGLGLRVLFNKATRTNLCLDYAWGRYGTKGFFLNLNETF</sequence>
<feature type="domain" description="Bacterial surface antigen (D15)" evidence="3">
    <location>
        <begin position="233"/>
        <end position="426"/>
    </location>
</feature>
<dbReference type="Pfam" id="PF01103">
    <property type="entry name" value="Omp85"/>
    <property type="match status" value="1"/>
</dbReference>
<reference evidence="4 5" key="2">
    <citation type="submission" date="2019-09" db="EMBL/GenBank/DDBJ databases">
        <authorList>
            <person name="Jin C."/>
        </authorList>
    </citation>
    <scope>NUCLEOTIDE SEQUENCE [LARGE SCALE GENOMIC DNA]</scope>
    <source>
        <strain evidence="4 5">BN140078</strain>
    </source>
</reference>
<reference evidence="4 5" key="1">
    <citation type="submission" date="2019-09" db="EMBL/GenBank/DDBJ databases">
        <title>Chitinophaga ginsengihumi sp. nov., isolated from soil of ginseng rhizosphere.</title>
        <authorList>
            <person name="Lee J."/>
        </authorList>
    </citation>
    <scope>NUCLEOTIDE SEQUENCE [LARGE SCALE GENOMIC DNA]</scope>
    <source>
        <strain evidence="4 5">BN140078</strain>
    </source>
</reference>
<dbReference type="Gene3D" id="2.40.160.50">
    <property type="entry name" value="membrane protein fhac: a member of the omp85/tpsb transporter family"/>
    <property type="match status" value="1"/>
</dbReference>
<dbReference type="Proteomes" id="UP000324611">
    <property type="component" value="Unassembled WGS sequence"/>
</dbReference>
<dbReference type="GO" id="GO:0019867">
    <property type="term" value="C:outer membrane"/>
    <property type="evidence" value="ECO:0007669"/>
    <property type="project" value="InterPro"/>
</dbReference>
<evidence type="ECO:0000256" key="1">
    <source>
        <dbReference type="ARBA" id="ARBA00004370"/>
    </source>
</evidence>
<comment type="subcellular location">
    <subcellularLocation>
        <location evidence="1">Membrane</location>
    </subcellularLocation>
</comment>
<evidence type="ECO:0000259" key="3">
    <source>
        <dbReference type="Pfam" id="PF01103"/>
    </source>
</evidence>
<protein>
    <submittedName>
        <fullName evidence="4">BamA/TamA family outer membrane protein</fullName>
    </submittedName>
</protein>
<name>A0A5B2VZH1_9BACT</name>
<evidence type="ECO:0000256" key="2">
    <source>
        <dbReference type="ARBA" id="ARBA00023136"/>
    </source>
</evidence>
<dbReference type="AlphaFoldDB" id="A0A5B2VZH1"/>
<keyword evidence="2" id="KW-0472">Membrane</keyword>
<evidence type="ECO:0000313" key="4">
    <source>
        <dbReference type="EMBL" id="KAA2243527.1"/>
    </source>
</evidence>
<dbReference type="EMBL" id="VUOC01000002">
    <property type="protein sequence ID" value="KAA2243527.1"/>
    <property type="molecule type" value="Genomic_DNA"/>
</dbReference>
<dbReference type="InterPro" id="IPR000184">
    <property type="entry name" value="Bac_surfAg_D15"/>
</dbReference>
<organism evidence="4 5">
    <name type="scientific">Chitinophaga agrisoli</name>
    <dbReference type="NCBI Taxonomy" id="2607653"/>
    <lineage>
        <taxon>Bacteria</taxon>
        <taxon>Pseudomonadati</taxon>
        <taxon>Bacteroidota</taxon>
        <taxon>Chitinophagia</taxon>
        <taxon>Chitinophagales</taxon>
        <taxon>Chitinophagaceae</taxon>
        <taxon>Chitinophaga</taxon>
    </lineage>
</organism>
<evidence type="ECO:0000313" key="5">
    <source>
        <dbReference type="Proteomes" id="UP000324611"/>
    </source>
</evidence>
<accession>A0A5B2VZH1</accession>
<proteinExistence type="predicted"/>
<dbReference type="RefSeq" id="WP_149838402.1">
    <property type="nucleotide sequence ID" value="NZ_VUOC01000002.1"/>
</dbReference>
<keyword evidence="5" id="KW-1185">Reference proteome</keyword>